<evidence type="ECO:0000313" key="2">
    <source>
        <dbReference type="Proteomes" id="UP000053105"/>
    </source>
</evidence>
<evidence type="ECO:0000313" key="1">
    <source>
        <dbReference type="EMBL" id="KOX77283.1"/>
    </source>
</evidence>
<reference evidence="1 2" key="1">
    <citation type="submission" date="2015-07" db="EMBL/GenBank/DDBJ databases">
        <title>The genome of Melipona quadrifasciata.</title>
        <authorList>
            <person name="Pan H."/>
            <person name="Kapheim K."/>
        </authorList>
    </citation>
    <scope>NUCLEOTIDE SEQUENCE [LARGE SCALE GENOMIC DNA]</scope>
    <source>
        <strain evidence="1">0111107301</strain>
        <tissue evidence="1">Whole body</tissue>
    </source>
</reference>
<keyword evidence="2" id="KW-1185">Reference proteome</keyword>
<protein>
    <submittedName>
        <fullName evidence="1">Uncharacterized protein</fullName>
    </submittedName>
</protein>
<dbReference type="Proteomes" id="UP000053105">
    <property type="component" value="Unassembled WGS sequence"/>
</dbReference>
<dbReference type="EMBL" id="KQ435733">
    <property type="protein sequence ID" value="KOX77283.1"/>
    <property type="molecule type" value="Genomic_DNA"/>
</dbReference>
<accession>A0A0M9A739</accession>
<organism evidence="1 2">
    <name type="scientific">Melipona quadrifasciata</name>
    <dbReference type="NCBI Taxonomy" id="166423"/>
    <lineage>
        <taxon>Eukaryota</taxon>
        <taxon>Metazoa</taxon>
        <taxon>Ecdysozoa</taxon>
        <taxon>Arthropoda</taxon>
        <taxon>Hexapoda</taxon>
        <taxon>Insecta</taxon>
        <taxon>Pterygota</taxon>
        <taxon>Neoptera</taxon>
        <taxon>Endopterygota</taxon>
        <taxon>Hymenoptera</taxon>
        <taxon>Apocrita</taxon>
        <taxon>Aculeata</taxon>
        <taxon>Apoidea</taxon>
        <taxon>Anthophila</taxon>
        <taxon>Apidae</taxon>
        <taxon>Melipona</taxon>
    </lineage>
</organism>
<dbReference type="AlphaFoldDB" id="A0A0M9A739"/>
<name>A0A0M9A739_9HYME</name>
<proteinExistence type="predicted"/>
<sequence>MQDSCVLCHELGSSVIVVKEGSACNLALSILYDLLGGAGGFDLLTIGEAGGVGVEIRSGWSLGIISGAGPIKDSKIGKKNSPFTKPIPTRHNNTKKKYRTMKSNSEKANIMTVNRVVDAPCITGAYMCSRAKRILRSLLPMVVTKLYKNKNETVEYKCDKEF</sequence>
<gene>
    <name evidence="1" type="ORF">WN51_10889</name>
</gene>